<evidence type="ECO:0000256" key="37">
    <source>
        <dbReference type="ARBA" id="ARBA00048310"/>
    </source>
</evidence>
<evidence type="ECO:0000256" key="25">
    <source>
        <dbReference type="ARBA" id="ARBA00023136"/>
    </source>
</evidence>
<evidence type="ECO:0000259" key="40">
    <source>
        <dbReference type="PROSITE" id="PS50026"/>
    </source>
</evidence>
<dbReference type="InterPro" id="IPR050783">
    <property type="entry name" value="Oxylipin_biosynth_metab"/>
</dbReference>
<dbReference type="GeneID" id="102727867"/>
<comment type="catalytic activity">
    <reaction evidence="1">
        <text>(5Z,8Z,11Z,14Z)-eicosatetraenoate + 2 O2 = prostaglandin G2</text>
        <dbReference type="Rhea" id="RHEA:42596"/>
        <dbReference type="ChEBI" id="CHEBI:15379"/>
        <dbReference type="ChEBI" id="CHEBI:32395"/>
        <dbReference type="ChEBI" id="CHEBI:82629"/>
    </reaction>
    <physiologicalReaction direction="left-to-right" evidence="1">
        <dbReference type="Rhea" id="RHEA:42597"/>
    </physiologicalReaction>
</comment>
<evidence type="ECO:0000256" key="29">
    <source>
        <dbReference type="ARBA" id="ARBA00031217"/>
    </source>
</evidence>
<keyword evidence="18" id="KW-0256">Endoplasmic reticulum</keyword>
<keyword evidence="20" id="KW-0492">Microsome</keyword>
<evidence type="ECO:0000313" key="41">
    <source>
        <dbReference type="Proteomes" id="UP000245341"/>
    </source>
</evidence>
<evidence type="ECO:0000256" key="35">
    <source>
        <dbReference type="ARBA" id="ARBA00036409"/>
    </source>
</evidence>
<keyword evidence="14" id="KW-0643">Prostaglandin biosynthesis</keyword>
<evidence type="ECO:0000256" key="12">
    <source>
        <dbReference type="ARBA" id="ARBA00022536"/>
    </source>
</evidence>
<dbReference type="GO" id="GO:0004666">
    <property type="term" value="F:prostaglandin-endoperoxide synthase activity"/>
    <property type="evidence" value="ECO:0007669"/>
    <property type="project" value="UniProtKB-EC"/>
</dbReference>
<evidence type="ECO:0000256" key="18">
    <source>
        <dbReference type="ARBA" id="ARBA00022824"/>
    </source>
</evidence>
<dbReference type="PROSITE" id="PS50292">
    <property type="entry name" value="PEROXIDASE_3"/>
    <property type="match status" value="1"/>
</dbReference>
<comment type="catalytic activity">
    <reaction evidence="37">
        <text>prostaglandin G2 + AH2 = prostaglandin H2 + A + H2O</text>
        <dbReference type="Rhea" id="RHEA:42600"/>
        <dbReference type="ChEBI" id="CHEBI:13193"/>
        <dbReference type="ChEBI" id="CHEBI:15377"/>
        <dbReference type="ChEBI" id="CHEBI:17499"/>
        <dbReference type="ChEBI" id="CHEBI:57405"/>
        <dbReference type="ChEBI" id="CHEBI:82629"/>
    </reaction>
    <physiologicalReaction direction="left-to-right" evidence="37">
        <dbReference type="Rhea" id="RHEA:42601"/>
    </physiologicalReaction>
</comment>
<feature type="binding site" evidence="38">
    <location>
        <position position="93"/>
    </location>
    <ligand>
        <name>substrate</name>
    </ligand>
</feature>
<evidence type="ECO:0000256" key="1">
    <source>
        <dbReference type="ARBA" id="ARBA00000144"/>
    </source>
</evidence>
<keyword evidence="27" id="KW-0275">Fatty acid biosynthesis</keyword>
<keyword evidence="13" id="KW-0575">Peroxidase</keyword>
<evidence type="ECO:0000256" key="39">
    <source>
        <dbReference type="PROSITE-ProRule" id="PRU00076"/>
    </source>
</evidence>
<evidence type="ECO:0000256" key="26">
    <source>
        <dbReference type="ARBA" id="ARBA00023157"/>
    </source>
</evidence>
<evidence type="ECO:0000256" key="33">
    <source>
        <dbReference type="ARBA" id="ARBA00036313"/>
    </source>
</evidence>
<evidence type="ECO:0000256" key="9">
    <source>
        <dbReference type="ARBA" id="ARBA00020404"/>
    </source>
</evidence>
<keyword evidence="16" id="KW-0479">Metal-binding</keyword>
<evidence type="ECO:0000256" key="36">
    <source>
        <dbReference type="ARBA" id="ARBA00047673"/>
    </source>
</evidence>
<keyword evidence="25" id="KW-0472">Membrane</keyword>
<evidence type="ECO:0000256" key="14">
    <source>
        <dbReference type="ARBA" id="ARBA00022585"/>
    </source>
</evidence>
<evidence type="ECO:0000256" key="8">
    <source>
        <dbReference type="ARBA" id="ARBA00012440"/>
    </source>
</evidence>
<comment type="similarity">
    <text evidence="6">Belongs to the prostaglandin G/H synthase family.</text>
</comment>
<evidence type="ECO:0000256" key="16">
    <source>
        <dbReference type="ARBA" id="ARBA00022723"/>
    </source>
</evidence>
<evidence type="ECO:0000256" key="28">
    <source>
        <dbReference type="ARBA" id="ARBA00023180"/>
    </source>
</evidence>
<dbReference type="Proteomes" id="UP000245341">
    <property type="component" value="Unplaced"/>
</dbReference>
<evidence type="ECO:0000256" key="31">
    <source>
        <dbReference type="ARBA" id="ARBA00033143"/>
    </source>
</evidence>
<dbReference type="PRINTS" id="PR00457">
    <property type="entry name" value="ANPEROXIDASE"/>
</dbReference>
<accession>A0A7F8PXH8</accession>
<comment type="subunit">
    <text evidence="7">Homodimer.</text>
</comment>
<evidence type="ECO:0000256" key="34">
    <source>
        <dbReference type="ARBA" id="ARBA00036358"/>
    </source>
</evidence>
<evidence type="ECO:0000256" key="22">
    <source>
        <dbReference type="ARBA" id="ARBA00023002"/>
    </source>
</evidence>
<reference evidence="42" key="1">
    <citation type="submission" date="2025-08" db="UniProtKB">
        <authorList>
            <consortium name="RefSeq"/>
        </authorList>
    </citation>
    <scope>IDENTIFICATION</scope>
    <source>
        <tissue evidence="42">Liver</tissue>
    </source>
</reference>
<dbReference type="InterPro" id="IPR000742">
    <property type="entry name" value="EGF"/>
</dbReference>
<evidence type="ECO:0000256" key="5">
    <source>
        <dbReference type="ARBA" id="ARBA00004702"/>
    </source>
</evidence>
<evidence type="ECO:0000256" key="27">
    <source>
        <dbReference type="ARBA" id="ARBA00023160"/>
    </source>
</evidence>
<name>A0A7F8PXH8_LEPWE</name>
<evidence type="ECO:0000256" key="23">
    <source>
        <dbReference type="ARBA" id="ARBA00023004"/>
    </source>
</evidence>
<gene>
    <name evidence="42" type="primary">PTGS1</name>
</gene>
<comment type="caution">
    <text evidence="39">Lacks conserved residue(s) required for the propagation of feature annotation.</text>
</comment>
<keyword evidence="11" id="KW-0444">Lipid biosynthesis</keyword>
<evidence type="ECO:0000256" key="32">
    <source>
        <dbReference type="ARBA" id="ARBA00035976"/>
    </source>
</evidence>
<comment type="subcellular location">
    <subcellularLocation>
        <location evidence="4">Endoplasmic reticulum membrane</location>
    </subcellularLocation>
    <subcellularLocation>
        <location evidence="3">Microsome membrane</location>
    </subcellularLocation>
</comment>
<comment type="cofactor">
    <cofactor evidence="2">
        <name>heme b</name>
        <dbReference type="ChEBI" id="CHEBI:60344"/>
    </cofactor>
</comment>
<dbReference type="GO" id="GO:0019371">
    <property type="term" value="P:cyclooxygenase pathway"/>
    <property type="evidence" value="ECO:0007669"/>
    <property type="project" value="TreeGrafter"/>
</dbReference>
<dbReference type="CTD" id="5742"/>
<keyword evidence="10" id="KW-0644">Prostaglandin metabolism</keyword>
<evidence type="ECO:0000256" key="24">
    <source>
        <dbReference type="ARBA" id="ARBA00023098"/>
    </source>
</evidence>
<dbReference type="GO" id="GO:0046872">
    <property type="term" value="F:metal ion binding"/>
    <property type="evidence" value="ECO:0007669"/>
    <property type="project" value="UniProtKB-KW"/>
</dbReference>
<organism evidence="41 42">
    <name type="scientific">Leptonychotes weddellii</name>
    <name type="common">Weddell seal</name>
    <name type="synonym">Otaria weddellii</name>
    <dbReference type="NCBI Taxonomy" id="9713"/>
    <lineage>
        <taxon>Eukaryota</taxon>
        <taxon>Metazoa</taxon>
        <taxon>Chordata</taxon>
        <taxon>Craniata</taxon>
        <taxon>Vertebrata</taxon>
        <taxon>Euteleostomi</taxon>
        <taxon>Mammalia</taxon>
        <taxon>Eutheria</taxon>
        <taxon>Laurasiatheria</taxon>
        <taxon>Carnivora</taxon>
        <taxon>Caniformia</taxon>
        <taxon>Pinnipedia</taxon>
        <taxon>Phocidae</taxon>
        <taxon>Monachinae</taxon>
        <taxon>Lobodontini</taxon>
        <taxon>Leptonychotes</taxon>
    </lineage>
</organism>
<evidence type="ECO:0000256" key="7">
    <source>
        <dbReference type="ARBA" id="ARBA00011738"/>
    </source>
</evidence>
<protein>
    <recommendedName>
        <fullName evidence="9">Prostaglandin G/H synthase 1</fullName>
        <ecNumber evidence="8">1.14.99.1</ecNumber>
    </recommendedName>
    <alternativeName>
        <fullName evidence="29">Cyclooxygenase-1</fullName>
    </alternativeName>
    <alternativeName>
        <fullName evidence="30">Prostaglandin H2 synthase 1</fullName>
    </alternativeName>
    <alternativeName>
        <fullName evidence="31">Prostaglandin-endoperoxide synthase 1</fullName>
    </alternativeName>
</protein>
<dbReference type="InterPro" id="IPR010255">
    <property type="entry name" value="Haem_peroxidase_sf"/>
</dbReference>
<dbReference type="PROSITE" id="PS50026">
    <property type="entry name" value="EGF_3"/>
    <property type="match status" value="1"/>
</dbReference>
<dbReference type="SUPFAM" id="SSF48113">
    <property type="entry name" value="Heme-dependent peroxidases"/>
    <property type="match status" value="1"/>
</dbReference>
<dbReference type="Gene3D" id="1.10.640.10">
    <property type="entry name" value="Haem peroxidase domain superfamily, animal type"/>
    <property type="match status" value="1"/>
</dbReference>
<evidence type="ECO:0000256" key="20">
    <source>
        <dbReference type="ARBA" id="ARBA00022848"/>
    </source>
</evidence>
<dbReference type="GO" id="GO:0004601">
    <property type="term" value="F:peroxidase activity"/>
    <property type="evidence" value="ECO:0007669"/>
    <property type="project" value="UniProtKB-KW"/>
</dbReference>
<proteinExistence type="inferred from homology"/>
<evidence type="ECO:0000256" key="4">
    <source>
        <dbReference type="ARBA" id="ARBA00004586"/>
    </source>
</evidence>
<dbReference type="InterPro" id="IPR019791">
    <property type="entry name" value="Haem_peroxidase_animal"/>
</dbReference>
<keyword evidence="24" id="KW-0443">Lipid metabolism</keyword>
<keyword evidence="19" id="KW-0276">Fatty acid metabolism</keyword>
<comment type="catalytic activity">
    <reaction evidence="32">
        <text>(9Z,12Z)-octadecadienoate + AH2 + O2 = (9S)-hydroxy-(10E,12Z)-octadecadienoate + A + H2O</text>
        <dbReference type="Rhea" id="RHEA:75459"/>
        <dbReference type="ChEBI" id="CHEBI:13193"/>
        <dbReference type="ChEBI" id="CHEBI:15377"/>
        <dbReference type="ChEBI" id="CHEBI:15379"/>
        <dbReference type="ChEBI" id="CHEBI:17499"/>
        <dbReference type="ChEBI" id="CHEBI:30245"/>
        <dbReference type="ChEBI" id="CHEBI:77852"/>
    </reaction>
    <physiologicalReaction direction="left-to-right" evidence="32">
        <dbReference type="Rhea" id="RHEA:75460"/>
    </physiologicalReaction>
</comment>
<keyword evidence="28" id="KW-0325">Glycoprotein</keyword>
<evidence type="ECO:0000256" key="13">
    <source>
        <dbReference type="ARBA" id="ARBA00022559"/>
    </source>
</evidence>
<dbReference type="AlphaFoldDB" id="A0A7F8PXH8"/>
<keyword evidence="26" id="KW-1015">Disulfide bond</keyword>
<comment type="catalytic activity">
    <reaction evidence="36">
        <text>(5Z,8Z,11Z,14Z)-eicosatetraenoate + AH2 + 2 O2 = prostaglandin H2 + A + H2O</text>
        <dbReference type="Rhea" id="RHEA:23728"/>
        <dbReference type="ChEBI" id="CHEBI:13193"/>
        <dbReference type="ChEBI" id="CHEBI:15377"/>
        <dbReference type="ChEBI" id="CHEBI:15379"/>
        <dbReference type="ChEBI" id="CHEBI:17499"/>
        <dbReference type="ChEBI" id="CHEBI:32395"/>
        <dbReference type="ChEBI" id="CHEBI:57405"/>
        <dbReference type="EC" id="1.14.99.1"/>
    </reaction>
    <physiologicalReaction direction="left-to-right" evidence="36">
        <dbReference type="Rhea" id="RHEA:23729"/>
    </physiologicalReaction>
</comment>
<evidence type="ECO:0000256" key="17">
    <source>
        <dbReference type="ARBA" id="ARBA00022729"/>
    </source>
</evidence>
<feature type="domain" description="EGF-like" evidence="40">
    <location>
        <begin position="5"/>
        <end position="43"/>
    </location>
</feature>
<comment type="catalytic activity">
    <reaction evidence="33">
        <text>(9Z,12Z)-octadecadienoate + AH2 + O2 = (9R)-hydroxy-(10E,12Z)-octadecadienoate + A + H2O</text>
        <dbReference type="Rhea" id="RHEA:75447"/>
        <dbReference type="ChEBI" id="CHEBI:13193"/>
        <dbReference type="ChEBI" id="CHEBI:15377"/>
        <dbReference type="ChEBI" id="CHEBI:15379"/>
        <dbReference type="ChEBI" id="CHEBI:17499"/>
        <dbReference type="ChEBI" id="CHEBI:30245"/>
        <dbReference type="ChEBI" id="CHEBI:77895"/>
    </reaction>
    <physiologicalReaction direction="left-to-right" evidence="33">
        <dbReference type="Rhea" id="RHEA:75448"/>
    </physiologicalReaction>
</comment>
<dbReference type="SUPFAM" id="SSF57196">
    <property type="entry name" value="EGF/Laminin"/>
    <property type="match status" value="1"/>
</dbReference>
<evidence type="ECO:0000256" key="2">
    <source>
        <dbReference type="ARBA" id="ARBA00001970"/>
    </source>
</evidence>
<evidence type="ECO:0000256" key="6">
    <source>
        <dbReference type="ARBA" id="ARBA00008928"/>
    </source>
</evidence>
<evidence type="ECO:0000256" key="3">
    <source>
        <dbReference type="ARBA" id="ARBA00004524"/>
    </source>
</evidence>
<evidence type="ECO:0000256" key="38">
    <source>
        <dbReference type="PIRSR" id="PIRSR619791-2"/>
    </source>
</evidence>
<evidence type="ECO:0000256" key="11">
    <source>
        <dbReference type="ARBA" id="ARBA00022516"/>
    </source>
</evidence>
<dbReference type="Gene3D" id="2.10.25.10">
    <property type="entry name" value="Laminin"/>
    <property type="match status" value="1"/>
</dbReference>
<dbReference type="GO" id="GO:0005789">
    <property type="term" value="C:endoplasmic reticulum membrane"/>
    <property type="evidence" value="ECO:0007669"/>
    <property type="project" value="UniProtKB-SubCell"/>
</dbReference>
<keyword evidence="12 39" id="KW-0245">EGF-like domain</keyword>
<comment type="catalytic activity">
    <reaction evidence="34">
        <text>(9Z,12Z)-octadecadienoate + AH2 + O2 = (13S)-hydroxy-(9Z,11E)-octadecadienoate + A + H2O</text>
        <dbReference type="Rhea" id="RHEA:75451"/>
        <dbReference type="ChEBI" id="CHEBI:13193"/>
        <dbReference type="ChEBI" id="CHEBI:15377"/>
        <dbReference type="ChEBI" id="CHEBI:15379"/>
        <dbReference type="ChEBI" id="CHEBI:17499"/>
        <dbReference type="ChEBI" id="CHEBI:30245"/>
        <dbReference type="ChEBI" id="CHEBI:90850"/>
    </reaction>
    <physiologicalReaction direction="left-to-right" evidence="34">
        <dbReference type="Rhea" id="RHEA:75452"/>
    </physiologicalReaction>
</comment>
<dbReference type="GlyCosmos" id="A0A7F8PXH8">
    <property type="glycosylation" value="2 sites, No reported glycans"/>
</dbReference>
<keyword evidence="17" id="KW-0732">Signal</keyword>
<evidence type="ECO:0000256" key="15">
    <source>
        <dbReference type="ARBA" id="ARBA00022617"/>
    </source>
</evidence>
<keyword evidence="22" id="KW-0560">Oxidoreductase</keyword>
<dbReference type="GO" id="GO:0016702">
    <property type="term" value="F:oxidoreductase activity, acting on single donors with incorporation of molecular oxygen, incorporation of two atoms of oxygen"/>
    <property type="evidence" value="ECO:0007669"/>
    <property type="project" value="TreeGrafter"/>
</dbReference>
<keyword evidence="15" id="KW-0349">Heme</keyword>
<evidence type="ECO:0000256" key="21">
    <source>
        <dbReference type="ARBA" id="ARBA00022964"/>
    </source>
</evidence>
<keyword evidence="23" id="KW-0408">Iron</keyword>
<comment type="pathway">
    <text evidence="5">Lipid metabolism; prostaglandin biosynthesis.</text>
</comment>
<dbReference type="PANTHER" id="PTHR11903:SF6">
    <property type="entry name" value="PROSTAGLANDIN G_H SYNTHASE 1"/>
    <property type="match status" value="1"/>
</dbReference>
<dbReference type="GO" id="GO:0043005">
    <property type="term" value="C:neuron projection"/>
    <property type="evidence" value="ECO:0007669"/>
    <property type="project" value="TreeGrafter"/>
</dbReference>
<keyword evidence="41" id="KW-1185">Reference proteome</keyword>
<dbReference type="EC" id="1.14.99.1" evidence="8"/>
<evidence type="ECO:0000256" key="30">
    <source>
        <dbReference type="ARBA" id="ARBA00031794"/>
    </source>
</evidence>
<evidence type="ECO:0000256" key="19">
    <source>
        <dbReference type="ARBA" id="ARBA00022832"/>
    </source>
</evidence>
<evidence type="ECO:0000313" key="42">
    <source>
        <dbReference type="RefSeq" id="XP_030873752.1"/>
    </source>
</evidence>
<dbReference type="CDD" id="cd00054">
    <property type="entry name" value="EGF_CA"/>
    <property type="match status" value="1"/>
</dbReference>
<sequence length="290" mass="33285">MYQVPVNPCCYYPCQHQGICVRFGLDRYQCDCTRTGYSGPNCTIPELWTWLRNSLRPSPSFLHFLLTHGRWFWELINASFIRDMLMRLVLTARSNLIPSPPTYNIAHDYISWESFSNVSYYTRVLPSVPQDCPTPMGTKGKKQLPDAQLLGRRFLLRRKFIPDPQGSNLMFAFFAQHFTHQFFKTSGKMGPGFTKALGHGVDLGHIYGDNLERQYQLRLFKDGKLKYQVVLGLRMGQWERPPVVFPGRGGETMNPGRRCRPGADMASHVLLGGRLWVLIGDGQFQSAYIH</sequence>
<keyword evidence="21" id="KW-0223">Dioxygenase</keyword>
<comment type="catalytic activity">
    <reaction evidence="35">
        <text>(9Z,12Z)-octadecadienoate + AH2 + O2 = (13R)-hydroxy-(9Z,11E)-octadecadienoate + A + H2O</text>
        <dbReference type="Rhea" id="RHEA:75455"/>
        <dbReference type="ChEBI" id="CHEBI:13193"/>
        <dbReference type="ChEBI" id="CHEBI:15377"/>
        <dbReference type="ChEBI" id="CHEBI:15379"/>
        <dbReference type="ChEBI" id="CHEBI:17499"/>
        <dbReference type="ChEBI" id="CHEBI:30245"/>
        <dbReference type="ChEBI" id="CHEBI:136655"/>
    </reaction>
    <physiologicalReaction direction="left-to-right" evidence="35">
        <dbReference type="Rhea" id="RHEA:75456"/>
    </physiologicalReaction>
</comment>
<dbReference type="UniPathway" id="UPA00662"/>
<dbReference type="PANTHER" id="PTHR11903">
    <property type="entry name" value="PROSTAGLANDIN G/H SYNTHASE"/>
    <property type="match status" value="1"/>
</dbReference>
<evidence type="ECO:0000256" key="10">
    <source>
        <dbReference type="ARBA" id="ARBA00022501"/>
    </source>
</evidence>
<dbReference type="FunFam" id="2.10.25.10:FF:000235">
    <property type="entry name" value="Prostaglandin G/H synthase 2"/>
    <property type="match status" value="1"/>
</dbReference>
<dbReference type="GO" id="GO:0006979">
    <property type="term" value="P:response to oxidative stress"/>
    <property type="evidence" value="ECO:0007669"/>
    <property type="project" value="InterPro"/>
</dbReference>
<dbReference type="GO" id="GO:0020037">
    <property type="term" value="F:heme binding"/>
    <property type="evidence" value="ECO:0007669"/>
    <property type="project" value="InterPro"/>
</dbReference>
<dbReference type="RefSeq" id="XP_030873752.1">
    <property type="nucleotide sequence ID" value="XM_031017892.1"/>
</dbReference>
<dbReference type="InterPro" id="IPR037120">
    <property type="entry name" value="Haem_peroxidase_sf_animal"/>
</dbReference>